<organism evidence="1">
    <name type="scientific">bioreactor metagenome</name>
    <dbReference type="NCBI Taxonomy" id="1076179"/>
    <lineage>
        <taxon>unclassified sequences</taxon>
        <taxon>metagenomes</taxon>
        <taxon>ecological metagenomes</taxon>
    </lineage>
</organism>
<name>A0A645EBT6_9ZZZZ</name>
<reference evidence="1" key="1">
    <citation type="submission" date="2019-08" db="EMBL/GenBank/DDBJ databases">
        <authorList>
            <person name="Kucharzyk K."/>
            <person name="Murdoch R.W."/>
            <person name="Higgins S."/>
            <person name="Loffler F."/>
        </authorList>
    </citation>
    <scope>NUCLEOTIDE SEQUENCE</scope>
</reference>
<sequence>METVVDKVKEVMLAEINKLFNQKDNEAVVKLYNVALIYFKNQLFDDIFENIVTSLVEKNKYLRESYIMISHLKKNNKPKMFDSIMETYKEKFVEAEIISEKLKPHKSLNNKNIVKELKFKES</sequence>
<proteinExistence type="predicted"/>
<evidence type="ECO:0000313" key="1">
    <source>
        <dbReference type="EMBL" id="MPM99146.1"/>
    </source>
</evidence>
<dbReference type="AlphaFoldDB" id="A0A645EBT6"/>
<gene>
    <name evidence="1" type="ORF">SDC9_146337</name>
</gene>
<dbReference type="EMBL" id="VSSQ01045261">
    <property type="protein sequence ID" value="MPM99146.1"/>
    <property type="molecule type" value="Genomic_DNA"/>
</dbReference>
<comment type="caution">
    <text evidence="1">The sequence shown here is derived from an EMBL/GenBank/DDBJ whole genome shotgun (WGS) entry which is preliminary data.</text>
</comment>
<accession>A0A645EBT6</accession>
<protein>
    <submittedName>
        <fullName evidence="1">Uncharacterized protein</fullName>
    </submittedName>
</protein>